<evidence type="ECO:0000256" key="4">
    <source>
        <dbReference type="ARBA" id="ARBA00016274"/>
    </source>
</evidence>
<dbReference type="KEGG" id="ttp:E6P07_09590"/>
<dbReference type="RefSeq" id="WP_153975399.1">
    <property type="nucleotide sequence ID" value="NZ_CP039268.1"/>
</dbReference>
<name>A0A6I6E2N0_THETI</name>
<proteinExistence type="inferred from homology"/>
<protein>
    <recommendedName>
        <fullName evidence="4">Nitrogenase-stabilizing/protective protein NifW</fullName>
    </recommendedName>
</protein>
<dbReference type="GO" id="GO:0009399">
    <property type="term" value="P:nitrogen fixation"/>
    <property type="evidence" value="ECO:0007669"/>
    <property type="project" value="InterPro"/>
</dbReference>
<dbReference type="InterPro" id="IPR004893">
    <property type="entry name" value="NifW"/>
</dbReference>
<keyword evidence="7" id="KW-1185">Reference proteome</keyword>
<sequence length="113" mass="12662">MPIPKRILPGLVSAEDFLEYFGVDYDPEVVRVARIQILKRFHDHLEAYRTGEGEPGPDDYQRLLTRAYEECLHRPAGSGRALGVPRRIIAEVPVADLMADLAARNPRPGRAEG</sequence>
<comment type="similarity">
    <text evidence="2">Belongs to the NifW family.</text>
</comment>
<evidence type="ECO:0000256" key="1">
    <source>
        <dbReference type="ARBA" id="ARBA00002247"/>
    </source>
</evidence>
<dbReference type="Proteomes" id="UP000426424">
    <property type="component" value="Chromosome"/>
</dbReference>
<comment type="function">
    <text evidence="1">May protect the nitrogenase Fe-Mo protein from oxidative damage.</text>
</comment>
<evidence type="ECO:0000313" key="7">
    <source>
        <dbReference type="Proteomes" id="UP000426424"/>
    </source>
</evidence>
<dbReference type="Pfam" id="PF03206">
    <property type="entry name" value="NifW"/>
    <property type="match status" value="1"/>
</dbReference>
<reference evidence="6 7" key="1">
    <citation type="submission" date="2019-12" db="EMBL/GenBank/DDBJ databases">
        <title>The complete genome of the thermophilic, anoxygenic phototrophic gammaproteobacterium Thermochromatium tepidum.</title>
        <authorList>
            <person name="Sattley W.M."/>
            <person name="Swingley W.D."/>
            <person name="Burchell B.M."/>
            <person name="Gurbani S.A."/>
            <person name="Kujawa C.M."/>
            <person name="Nuccio D.A."/>
            <person name="Schladweiler J."/>
            <person name="Shaffer K.N."/>
            <person name="Stokes L.M."/>
            <person name="Touchman J.W."/>
            <person name="Blankenship R.E."/>
            <person name="Madigan M.T."/>
        </authorList>
    </citation>
    <scope>NUCLEOTIDE SEQUENCE [LARGE SCALE GENOMIC DNA]</scope>
    <source>
        <strain evidence="6 7">ATCC 43061</strain>
    </source>
</reference>
<accession>A0A6I6E2N0</accession>
<gene>
    <name evidence="6" type="ORF">E6P07_09590</name>
</gene>
<evidence type="ECO:0000256" key="3">
    <source>
        <dbReference type="ARBA" id="ARBA00011284"/>
    </source>
</evidence>
<organism evidence="6 7">
    <name type="scientific">Thermochromatium tepidum ATCC 43061</name>
    <dbReference type="NCBI Taxonomy" id="316276"/>
    <lineage>
        <taxon>Bacteria</taxon>
        <taxon>Pseudomonadati</taxon>
        <taxon>Pseudomonadota</taxon>
        <taxon>Gammaproteobacteria</taxon>
        <taxon>Chromatiales</taxon>
        <taxon>Chromatiaceae</taxon>
        <taxon>Thermochromatium</taxon>
    </lineage>
</organism>
<evidence type="ECO:0000256" key="2">
    <source>
        <dbReference type="ARBA" id="ARBA00008351"/>
    </source>
</evidence>
<keyword evidence="5" id="KW-0535">Nitrogen fixation</keyword>
<dbReference type="OrthoDB" id="9811868at2"/>
<dbReference type="EMBL" id="CP039268">
    <property type="protein sequence ID" value="QGU33205.1"/>
    <property type="molecule type" value="Genomic_DNA"/>
</dbReference>
<evidence type="ECO:0000313" key="6">
    <source>
        <dbReference type="EMBL" id="QGU33205.1"/>
    </source>
</evidence>
<dbReference type="AlphaFoldDB" id="A0A6I6E2N0"/>
<comment type="subunit">
    <text evidence="3">Homotrimer; associates with NifD.</text>
</comment>
<evidence type="ECO:0000256" key="5">
    <source>
        <dbReference type="ARBA" id="ARBA00023231"/>
    </source>
</evidence>